<evidence type="ECO:0000256" key="9">
    <source>
        <dbReference type="ARBA" id="ARBA00048902"/>
    </source>
</evidence>
<keyword evidence="15" id="KW-1185">Reference proteome</keyword>
<feature type="binding site" evidence="11">
    <location>
        <position position="75"/>
    </location>
    <ligand>
        <name>S-adenosyl-L-methionine</name>
        <dbReference type="ChEBI" id="CHEBI:59789"/>
    </ligand>
</feature>
<reference evidence="14 15" key="1">
    <citation type="journal article" date="2016" name="Genome Biol. Evol.">
        <title>Gene Family Evolution Reflects Adaptation to Soil Environmental Stressors in the Genome of the Collembolan Orchesella cincta.</title>
        <authorList>
            <person name="Faddeeva-Vakhrusheva A."/>
            <person name="Derks M.F."/>
            <person name="Anvar S.Y."/>
            <person name="Agamennone V."/>
            <person name="Suring W."/>
            <person name="Smit S."/>
            <person name="van Straalen N.M."/>
            <person name="Roelofs D."/>
        </authorList>
    </citation>
    <scope>NUCLEOTIDE SEQUENCE [LARGE SCALE GENOMIC DNA]</scope>
    <source>
        <tissue evidence="14">Mixed pool</tissue>
    </source>
</reference>
<evidence type="ECO:0000256" key="7">
    <source>
        <dbReference type="ARBA" id="ARBA00022694"/>
    </source>
</evidence>
<dbReference type="InterPro" id="IPR016155">
    <property type="entry name" value="Mopterin_synth/thiamin_S_b"/>
</dbReference>
<dbReference type="GO" id="GO:0006364">
    <property type="term" value="P:rRNA processing"/>
    <property type="evidence" value="ECO:0007669"/>
    <property type="project" value="UniProtKB-KW"/>
</dbReference>
<dbReference type="PANTHER" id="PTHR10920">
    <property type="entry name" value="RIBOSOMAL RNA METHYLTRANSFERASE"/>
    <property type="match status" value="1"/>
</dbReference>
<evidence type="ECO:0000256" key="2">
    <source>
        <dbReference type="ARBA" id="ARBA00022499"/>
    </source>
</evidence>
<dbReference type="SUPFAM" id="SSF54285">
    <property type="entry name" value="MoaD/ThiS"/>
    <property type="match status" value="1"/>
</dbReference>
<dbReference type="Pfam" id="PF09138">
    <property type="entry name" value="Urm1"/>
    <property type="match status" value="1"/>
</dbReference>
<name>A0A1D2NJU9_ORCCI</name>
<dbReference type="FunFam" id="3.40.50.150:FF:000220">
    <property type="entry name" value="CAMK protein kinase"/>
    <property type="match status" value="1"/>
</dbReference>
<evidence type="ECO:0000256" key="4">
    <source>
        <dbReference type="ARBA" id="ARBA00022603"/>
    </source>
</evidence>
<evidence type="ECO:0000259" key="13">
    <source>
        <dbReference type="Pfam" id="PF01728"/>
    </source>
</evidence>
<dbReference type="HAMAP" id="MF_03048">
    <property type="entry name" value="Urm1"/>
    <property type="match status" value="1"/>
</dbReference>
<dbReference type="OMA" id="FIVCLNF"/>
<feature type="binding site" evidence="11">
    <location>
        <position position="116"/>
    </location>
    <ligand>
        <name>S-adenosyl-L-methionine</name>
        <dbReference type="ChEBI" id="CHEBI:59789"/>
    </ligand>
</feature>
<dbReference type="Gene3D" id="3.40.50.150">
    <property type="entry name" value="Vaccinia Virus protein VP39"/>
    <property type="match status" value="1"/>
</dbReference>
<keyword evidence="6 11" id="KW-0949">S-adenosyl-L-methionine</keyword>
<keyword evidence="3" id="KW-0698">rRNA processing</keyword>
<dbReference type="GO" id="GO:0005829">
    <property type="term" value="C:cytosol"/>
    <property type="evidence" value="ECO:0007669"/>
    <property type="project" value="UniProtKB-UniRule"/>
</dbReference>
<protein>
    <recommendedName>
        <fullName evidence="10 11">Multifunctional fusion protein</fullName>
    </recommendedName>
    <domain>
        <recommendedName>
            <fullName evidence="11">Putative tRNA (cytidine(32)/guanosine(34)-2'-O)-methyltransferase</fullName>
            <ecNumber evidence="11">2.1.1.205</ecNumber>
        </recommendedName>
        <alternativeName>
            <fullName evidence="11">2'-O-ribose RNA methyltransferase TRM7 homolog</fullName>
        </alternativeName>
    </domain>
    <domain>
        <recommendedName>
            <fullName evidence="10">Ubiquitin-related modifier 1 homolog</fullName>
        </recommendedName>
    </domain>
</protein>
<organism evidence="14 15">
    <name type="scientific">Orchesella cincta</name>
    <name type="common">Springtail</name>
    <name type="synonym">Podura cincta</name>
    <dbReference type="NCBI Taxonomy" id="48709"/>
    <lineage>
        <taxon>Eukaryota</taxon>
        <taxon>Metazoa</taxon>
        <taxon>Ecdysozoa</taxon>
        <taxon>Arthropoda</taxon>
        <taxon>Hexapoda</taxon>
        <taxon>Collembola</taxon>
        <taxon>Entomobryomorpha</taxon>
        <taxon>Entomobryoidea</taxon>
        <taxon>Orchesellidae</taxon>
        <taxon>Orchesellinae</taxon>
        <taxon>Orchesella</taxon>
    </lineage>
</organism>
<comment type="caution">
    <text evidence="14">The sequence shown here is derived from an EMBL/GenBank/DDBJ whole genome shotgun (WGS) entry which is preliminary data.</text>
</comment>
<feature type="domain" description="Ribosomal RNA methyltransferase FtsJ" evidence="13">
    <location>
        <begin position="21"/>
        <end position="201"/>
    </location>
</feature>
<feature type="active site" description="Proton acceptor" evidence="11">
    <location>
        <position position="156"/>
    </location>
</feature>
<evidence type="ECO:0000256" key="11">
    <source>
        <dbReference type="HAMAP-Rule" id="MF_03162"/>
    </source>
</evidence>
<keyword evidence="8 10" id="KW-0833">Ubl conjugation pathway</keyword>
<dbReference type="UniPathway" id="UPA00988"/>
<dbReference type="Gene3D" id="3.10.20.30">
    <property type="match status" value="1"/>
</dbReference>
<dbReference type="InterPro" id="IPR050082">
    <property type="entry name" value="RNA_methyltr_RlmE"/>
</dbReference>
<comment type="function">
    <text evidence="11">Methylates the 2'-O-ribose of nucleotides at positions 32 and 34 of the tRNA anticodon loop of substrate tRNAs.</text>
</comment>
<evidence type="ECO:0000313" key="14">
    <source>
        <dbReference type="EMBL" id="ODN05524.1"/>
    </source>
</evidence>
<evidence type="ECO:0000256" key="1">
    <source>
        <dbReference type="ARBA" id="ARBA00022490"/>
    </source>
</evidence>
<feature type="cross-link" description="Glycyl lysine isopeptide (Gly-Lys) (interchain with K-? in acceptor proteins)" evidence="10">
    <location>
        <position position="386"/>
    </location>
</feature>
<dbReference type="InterPro" id="IPR015507">
    <property type="entry name" value="rRNA-MeTfrase_E"/>
</dbReference>
<evidence type="ECO:0000256" key="5">
    <source>
        <dbReference type="ARBA" id="ARBA00022679"/>
    </source>
</evidence>
<dbReference type="InterPro" id="IPR002877">
    <property type="entry name" value="RNA_MeTrfase_FtsJ_dom"/>
</dbReference>
<keyword evidence="5 11" id="KW-0808">Transferase</keyword>
<dbReference type="GO" id="GO:0034227">
    <property type="term" value="P:tRNA thio-modification"/>
    <property type="evidence" value="ECO:0007669"/>
    <property type="project" value="UniProtKB-UniRule"/>
</dbReference>
<dbReference type="InterPro" id="IPR012675">
    <property type="entry name" value="Beta-grasp_dom_sf"/>
</dbReference>
<dbReference type="EMBL" id="LJIJ01000021">
    <property type="protein sequence ID" value="ODN05524.1"/>
    <property type="molecule type" value="Genomic_DNA"/>
</dbReference>
<dbReference type="SUPFAM" id="SSF53335">
    <property type="entry name" value="S-adenosyl-L-methionine-dependent methyltransferases"/>
    <property type="match status" value="1"/>
</dbReference>
<dbReference type="InterPro" id="IPR015221">
    <property type="entry name" value="Urm1"/>
</dbReference>
<keyword evidence="4 11" id="KW-0489">Methyltransferase</keyword>
<evidence type="ECO:0000256" key="8">
    <source>
        <dbReference type="ARBA" id="ARBA00022786"/>
    </source>
</evidence>
<comment type="subcellular location">
    <subcellularLocation>
        <location evidence="10 12">Cytoplasm</location>
    </subcellularLocation>
</comment>
<dbReference type="GO" id="GO:0106340">
    <property type="term" value="F:tRNA (guanosine(34)-2'-O)-methyltransferase activity"/>
    <property type="evidence" value="ECO:0007669"/>
    <property type="project" value="UniProtKB-ARBA"/>
</dbReference>
<feature type="binding site" evidence="11">
    <location>
        <position position="55"/>
    </location>
    <ligand>
        <name>S-adenosyl-L-methionine</name>
        <dbReference type="ChEBI" id="CHEBI:59789"/>
    </ligand>
</feature>
<keyword evidence="1 10" id="KW-0963">Cytoplasm</keyword>
<sequence length="386" mass="42260">MGRSSKDKRDIFYRLAKEEGWRARSAFKLLQIDSQFNILANVTKAVDLCAAPGSWSQVLAQSLNGREGAQIVAVDLQAMSPISGVHCLQGDITSDTTAKEIIRLLGDCKAEIVVCDGAPDVTGLHHLDEYLQAQLLLSALNIATCVLKPGGVFVAKMFRSSKAGVDTLYGKVSMFFENVEVAKPRSSRASSIESFIVARNFQLPPDYTPRVGDPNLHFSVTATSDSENVIIPFVTCGDLDGYDGDTTYSLPENYQYRDPVQSPITPPYQEAIRRKKAAKTGTSGGVAEDRPKIKITVLFGGGAEILVGGVREKELEVTGGWKMSDFLTWMQDNLIKERPELLIKDGDVRPGILVLINDVDWELLDKVDYNLENGDKVTFISTLHGG</sequence>
<dbReference type="GO" id="GO:0002098">
    <property type="term" value="P:tRNA wobble uridine modification"/>
    <property type="evidence" value="ECO:0007669"/>
    <property type="project" value="UniProtKB-UniRule"/>
</dbReference>
<keyword evidence="7 10" id="KW-0819">tRNA processing</keyword>
<dbReference type="InterPro" id="IPR028590">
    <property type="entry name" value="RNA_methyltr_E_TRM7"/>
</dbReference>
<evidence type="ECO:0000256" key="12">
    <source>
        <dbReference type="RuleBase" id="RU361182"/>
    </source>
</evidence>
<dbReference type="AlphaFoldDB" id="A0A1D2NJU9"/>
<dbReference type="OrthoDB" id="289250at2759"/>
<dbReference type="HAMAP" id="MF_01547">
    <property type="entry name" value="RNA_methyltr_E"/>
    <property type="match status" value="1"/>
</dbReference>
<gene>
    <name evidence="14" type="ORF">Ocin01_01105</name>
</gene>
<keyword evidence="2 10" id="KW-1017">Isopeptide bond</keyword>
<dbReference type="InterPro" id="IPR029063">
    <property type="entry name" value="SAM-dependent_MTases_sf"/>
</dbReference>
<evidence type="ECO:0000256" key="6">
    <source>
        <dbReference type="ARBA" id="ARBA00022691"/>
    </source>
</evidence>
<comment type="pathway">
    <text evidence="10 12">tRNA modification; 5-methoxycarbonylmethyl-2-thiouridine-tRNA biosynthesis.</text>
</comment>
<dbReference type="STRING" id="48709.A0A1D2NJU9"/>
<accession>A0A1D2NJU9</accession>
<evidence type="ECO:0000256" key="10">
    <source>
        <dbReference type="HAMAP-Rule" id="MF_03048"/>
    </source>
</evidence>
<proteinExistence type="inferred from homology"/>
<evidence type="ECO:0000313" key="15">
    <source>
        <dbReference type="Proteomes" id="UP000094527"/>
    </source>
</evidence>
<feature type="binding site" evidence="11">
    <location>
        <position position="91"/>
    </location>
    <ligand>
        <name>S-adenosyl-L-methionine</name>
        <dbReference type="ChEBI" id="CHEBI:59789"/>
    </ligand>
</feature>
<feature type="modified residue" description="1-thioglycine" evidence="10">
    <location>
        <position position="386"/>
    </location>
</feature>
<dbReference type="GO" id="GO:0002181">
    <property type="term" value="P:cytoplasmic translation"/>
    <property type="evidence" value="ECO:0007669"/>
    <property type="project" value="UniProtKB-UniRule"/>
</dbReference>
<comment type="similarity">
    <text evidence="11">Belongs to the class I-like SAM-binding methyltransferase superfamily. RNA methyltransferase RlmE family. TRM7 subfamily.</text>
</comment>
<feature type="binding site" evidence="11">
    <location>
        <position position="53"/>
    </location>
    <ligand>
        <name>S-adenosyl-L-methionine</name>
        <dbReference type="ChEBI" id="CHEBI:59789"/>
    </ligand>
</feature>
<dbReference type="EC" id="2.1.1.205" evidence="11"/>
<dbReference type="GO" id="GO:0002128">
    <property type="term" value="P:tRNA nucleoside ribose methylation"/>
    <property type="evidence" value="ECO:0007669"/>
    <property type="project" value="UniProtKB-UniRule"/>
</dbReference>
<comment type="PTM">
    <text evidence="10">C-terminal thiocarboxylation occurs in 2 steps, it is first acyl-adenylated (-COAMP) via the hesA/moeB/thiF part of the MOCS3/UBA4 homolog, then thiocarboxylated (-COSH) via the rhodanese domain of the MOCS3/UBA4 homolog.</text>
</comment>
<comment type="catalytic activity">
    <reaction evidence="9 11">
        <text>cytidine(32)/guanosine(34) in tRNA + 2 S-adenosyl-L-methionine = 2'-O-methylcytidine(32)/2'-O-methylguanosine(34) in tRNA + 2 S-adenosyl-L-homocysteine + 2 H(+)</text>
        <dbReference type="Rhea" id="RHEA:42396"/>
        <dbReference type="Rhea" id="RHEA-COMP:10246"/>
        <dbReference type="Rhea" id="RHEA-COMP:10247"/>
        <dbReference type="ChEBI" id="CHEBI:15378"/>
        <dbReference type="ChEBI" id="CHEBI:57856"/>
        <dbReference type="ChEBI" id="CHEBI:59789"/>
        <dbReference type="ChEBI" id="CHEBI:74269"/>
        <dbReference type="ChEBI" id="CHEBI:74445"/>
        <dbReference type="ChEBI" id="CHEBI:74495"/>
        <dbReference type="ChEBI" id="CHEBI:82748"/>
        <dbReference type="EC" id="2.1.1.205"/>
    </reaction>
</comment>
<dbReference type="Proteomes" id="UP000094527">
    <property type="component" value="Unassembled WGS sequence"/>
</dbReference>
<evidence type="ECO:0000256" key="3">
    <source>
        <dbReference type="ARBA" id="ARBA00022552"/>
    </source>
</evidence>
<dbReference type="PANTHER" id="PTHR10920:SF12">
    <property type="entry name" value="TRNA (CYTIDINE(32)_GUANOSINE(34)-2'-O)-METHYLTRANSFERASE-RELATED"/>
    <property type="match status" value="1"/>
</dbReference>
<dbReference type="HAMAP" id="MF_03162">
    <property type="entry name" value="RNA_methyltr_E_TRM7"/>
    <property type="match status" value="1"/>
</dbReference>
<dbReference type="GO" id="GO:0032447">
    <property type="term" value="P:protein urmylation"/>
    <property type="evidence" value="ECO:0007669"/>
    <property type="project" value="UniProtKB-UniRule"/>
</dbReference>
<comment type="similarity">
    <text evidence="10 12">Belongs to the URM1 family.</text>
</comment>
<comment type="function">
    <text evidence="10">Acts as a sulfur carrier required for 2-thiolation of mcm(5)S(2)U at tRNA wobble positions of cytosolic tRNA(Lys), tRNA(Glu) and tRNA(Gln). Serves as sulfur donor in tRNA 2-thiolation reaction by being thiocarboxylated (-COSH) at its C-terminus by the MOCS3/UBA4 homolog. The sulfur is then transferred to tRNA to form 2-thiolation of mcm(5)S(2)U. Also acts as a ubiquitin-like protein (UBL) that is covalently conjugated via an isopeptide bond to lysine residues of target proteins. The thiocarboxylated form serves as substrate for conjugation and oxidative stress specifically induces the formation of UBL-protein conjugates.</text>
</comment>
<dbReference type="Pfam" id="PF01728">
    <property type="entry name" value="FtsJ"/>
    <property type="match status" value="1"/>
</dbReference>
<dbReference type="CDD" id="cd01764">
    <property type="entry name" value="Ubl_Urm1"/>
    <property type="match status" value="1"/>
</dbReference>